<evidence type="ECO:0000313" key="8">
    <source>
        <dbReference type="EMBL" id="EES52013.1"/>
    </source>
</evidence>
<dbReference type="SUPFAM" id="SSF56954">
    <property type="entry name" value="Outer membrane efflux proteins (OEP)"/>
    <property type="match status" value="1"/>
</dbReference>
<dbReference type="EMBL" id="GG693882">
    <property type="protein sequence ID" value="EES52013.1"/>
    <property type="molecule type" value="Genomic_DNA"/>
</dbReference>
<evidence type="ECO:0000256" key="4">
    <source>
        <dbReference type="ARBA" id="ARBA00022452"/>
    </source>
</evidence>
<dbReference type="Proteomes" id="UP000009374">
    <property type="component" value="Unassembled WGS sequence"/>
</dbReference>
<protein>
    <submittedName>
        <fullName evidence="8">Outer membrane efflux protein</fullName>
    </submittedName>
</protein>
<comment type="similarity">
    <text evidence="2">Belongs to the outer membrane factor (OMF) (TC 1.B.17) family.</text>
</comment>
<dbReference type="PANTHER" id="PTHR30026:SF20">
    <property type="entry name" value="OUTER MEMBRANE PROTEIN TOLC"/>
    <property type="match status" value="1"/>
</dbReference>
<dbReference type="GO" id="GO:0009279">
    <property type="term" value="C:cell outer membrane"/>
    <property type="evidence" value="ECO:0007669"/>
    <property type="project" value="UniProtKB-SubCell"/>
</dbReference>
<sequence length="487" mass="53053">MKIGRATRALLGDCGGKQLSAGILLASAMVLGPVAPSMADNVSPTTPIIAPSKEASLVIPRHLSLLQAMEITIERHPQYKQAIHTAQANKEIIGEAFSNYLPHLSAGAGYNYETGNFVISPGIPASFLSFLIPNSNQGYDFYQASFNLTETVFTFGQRITQLRQAKYAYKSSVDQAQWTLYNLLYGVESAYDTLAQNLLLVDAAKKTVDDYKAQLQVAEAEFQIGMAAKFDVLNARVNLSNAKLNLITAENNVTTSRVALNNAMGIETNVSYSVDTDLTFVPFDADATKLIHMALENRPDLSSAVNQKLADLQNERYYESTFMPSIGMTGGYTYASMFFPLTYNWSVGATISVPIFSGFLTVHQERQAQKTTLAARDAEENVRVGIVSAIRQDIANLQTAMQRVRTTQDLLAQAKESLRLAAGQYQVGVGSAVALTQAEADLAAARAQVVQAVYGYKIARAALIKDVGLDPLSQARSRKSMNEERVK</sequence>
<evidence type="ECO:0000256" key="3">
    <source>
        <dbReference type="ARBA" id="ARBA00022448"/>
    </source>
</evidence>
<keyword evidence="5" id="KW-0812">Transmembrane</keyword>
<reference evidence="8 9" key="1">
    <citation type="journal article" date="2009" name="Appl. Environ. Microbiol.">
        <title>Community genomic and proteomic analyses of chemoautotrophic iron-oxidizing "Leptospirillum rubarum" (Group II) and "Leptospirillum ferrodiazotrophum" (Group III) bacteria in acid mine drainage biofilms.</title>
        <authorList>
            <person name="Goltsman D.S."/>
            <person name="Denef V.J."/>
            <person name="Singer S.W."/>
            <person name="VerBerkmoes N.C."/>
            <person name="Lefsrud M."/>
            <person name="Mueller R.S."/>
            <person name="Dick G.J."/>
            <person name="Sun C.L."/>
            <person name="Wheeler K.E."/>
            <person name="Zemla A."/>
            <person name="Baker B.J."/>
            <person name="Hauser L."/>
            <person name="Land M."/>
            <person name="Shah M.B."/>
            <person name="Thelen M.P."/>
            <person name="Hettich R.L."/>
            <person name="Banfield J.F."/>
        </authorList>
    </citation>
    <scope>NUCLEOTIDE SEQUENCE [LARGE SCALE GENOMIC DNA]</scope>
</reference>
<evidence type="ECO:0000256" key="6">
    <source>
        <dbReference type="ARBA" id="ARBA00023136"/>
    </source>
</evidence>
<dbReference type="GO" id="GO:1990281">
    <property type="term" value="C:efflux pump complex"/>
    <property type="evidence" value="ECO:0007669"/>
    <property type="project" value="TreeGrafter"/>
</dbReference>
<evidence type="ECO:0000256" key="5">
    <source>
        <dbReference type="ARBA" id="ARBA00022692"/>
    </source>
</evidence>
<evidence type="ECO:0000256" key="2">
    <source>
        <dbReference type="ARBA" id="ARBA00007613"/>
    </source>
</evidence>
<keyword evidence="7" id="KW-0998">Cell outer membrane</keyword>
<dbReference type="GO" id="GO:0015288">
    <property type="term" value="F:porin activity"/>
    <property type="evidence" value="ECO:0007669"/>
    <property type="project" value="TreeGrafter"/>
</dbReference>
<keyword evidence="3" id="KW-0813">Transport</keyword>
<dbReference type="PIRSF" id="PIRSF001892">
    <property type="entry name" value="CyaE"/>
    <property type="match status" value="1"/>
</dbReference>
<dbReference type="GO" id="GO:0015562">
    <property type="term" value="F:efflux transmembrane transporter activity"/>
    <property type="evidence" value="ECO:0007669"/>
    <property type="project" value="InterPro"/>
</dbReference>
<gene>
    <name evidence="8" type="ORF">UBAL3_95320050</name>
</gene>
<keyword evidence="4" id="KW-1134">Transmembrane beta strand</keyword>
<evidence type="ECO:0000313" key="9">
    <source>
        <dbReference type="Proteomes" id="UP000009374"/>
    </source>
</evidence>
<dbReference type="Pfam" id="PF02321">
    <property type="entry name" value="OEP"/>
    <property type="match status" value="2"/>
</dbReference>
<evidence type="ECO:0000256" key="1">
    <source>
        <dbReference type="ARBA" id="ARBA00004442"/>
    </source>
</evidence>
<name>C6HZJ1_9BACT</name>
<accession>C6HZJ1</accession>
<keyword evidence="9" id="KW-1185">Reference proteome</keyword>
<dbReference type="InterPro" id="IPR028351">
    <property type="entry name" value="CyaE"/>
</dbReference>
<keyword evidence="6" id="KW-0472">Membrane</keyword>
<dbReference type="AlphaFoldDB" id="C6HZJ1"/>
<comment type="subcellular location">
    <subcellularLocation>
        <location evidence="1">Cell outer membrane</location>
    </subcellularLocation>
</comment>
<proteinExistence type="inferred from homology"/>
<evidence type="ECO:0000256" key="7">
    <source>
        <dbReference type="ARBA" id="ARBA00023237"/>
    </source>
</evidence>
<dbReference type="InterPro" id="IPR003423">
    <property type="entry name" value="OMP_efflux"/>
</dbReference>
<dbReference type="InterPro" id="IPR051906">
    <property type="entry name" value="TolC-like"/>
</dbReference>
<dbReference type="Gene3D" id="1.20.1600.10">
    <property type="entry name" value="Outer membrane efflux proteins (OEP)"/>
    <property type="match status" value="1"/>
</dbReference>
<dbReference type="PANTHER" id="PTHR30026">
    <property type="entry name" value="OUTER MEMBRANE PROTEIN TOLC"/>
    <property type="match status" value="1"/>
</dbReference>
<organism evidence="8 9">
    <name type="scientific">Leptospirillum ferrodiazotrophum</name>
    <dbReference type="NCBI Taxonomy" id="412449"/>
    <lineage>
        <taxon>Bacteria</taxon>
        <taxon>Pseudomonadati</taxon>
        <taxon>Nitrospirota</taxon>
        <taxon>Nitrospiria</taxon>
        <taxon>Nitrospirales</taxon>
        <taxon>Nitrospiraceae</taxon>
        <taxon>Leptospirillum</taxon>
    </lineage>
</organism>